<dbReference type="Proteomes" id="UP000324022">
    <property type="component" value="Unassembled WGS sequence"/>
</dbReference>
<keyword evidence="1" id="KW-0732">Signal</keyword>
<evidence type="ECO:0000313" key="3">
    <source>
        <dbReference type="Proteomes" id="UP000324022"/>
    </source>
</evidence>
<sequence>MVRVLNILFSIIPVAVMYVAAGPTTSPPKLYFTHPRKWDVWHIDNEVTIDWRNGPESRVDIGLVSTQTPDATPTWIAPSYSGRFDPEMKACNRGKLKEPCATFWWVPEDAYDPPGS</sequence>
<protein>
    <submittedName>
        <fullName evidence="2">Uncharacterized protein</fullName>
    </submittedName>
</protein>
<gene>
    <name evidence="2" type="ORF">UTRI_10122</name>
</gene>
<dbReference type="AlphaFoldDB" id="A0A5C3DYW7"/>
<proteinExistence type="predicted"/>
<keyword evidence="3" id="KW-1185">Reference proteome</keyword>
<name>A0A5C3DYW7_9BASI</name>
<evidence type="ECO:0000256" key="1">
    <source>
        <dbReference type="SAM" id="SignalP"/>
    </source>
</evidence>
<reference evidence="2 3" key="1">
    <citation type="submission" date="2018-03" db="EMBL/GenBank/DDBJ databases">
        <authorList>
            <person name="Guldener U."/>
        </authorList>
    </citation>
    <scope>NUCLEOTIDE SEQUENCE [LARGE SCALE GENOMIC DNA]</scope>
    <source>
        <strain evidence="2 3">NBRC100155</strain>
    </source>
</reference>
<accession>A0A5C3DYW7</accession>
<evidence type="ECO:0000313" key="2">
    <source>
        <dbReference type="EMBL" id="SPO23654.1"/>
    </source>
</evidence>
<dbReference type="EMBL" id="OOIN01000006">
    <property type="protein sequence ID" value="SPO23654.1"/>
    <property type="molecule type" value="Genomic_DNA"/>
</dbReference>
<feature type="chain" id="PRO_5022943396" evidence="1">
    <location>
        <begin position="22"/>
        <end position="116"/>
    </location>
</feature>
<feature type="signal peptide" evidence="1">
    <location>
        <begin position="1"/>
        <end position="21"/>
    </location>
</feature>
<organism evidence="2 3">
    <name type="scientific">Ustilago trichophora</name>
    <dbReference type="NCBI Taxonomy" id="86804"/>
    <lineage>
        <taxon>Eukaryota</taxon>
        <taxon>Fungi</taxon>
        <taxon>Dikarya</taxon>
        <taxon>Basidiomycota</taxon>
        <taxon>Ustilaginomycotina</taxon>
        <taxon>Ustilaginomycetes</taxon>
        <taxon>Ustilaginales</taxon>
        <taxon>Ustilaginaceae</taxon>
        <taxon>Ustilago</taxon>
    </lineage>
</organism>